<gene>
    <name evidence="8 12" type="primary">rimO</name>
    <name evidence="12" type="ORF">OCV77_05975</name>
</gene>
<dbReference type="SFLD" id="SFLDG01061">
    <property type="entry name" value="methylthiotransferase"/>
    <property type="match status" value="1"/>
</dbReference>
<comment type="cofactor">
    <cofactor evidence="8">
        <name>[4Fe-4S] cluster</name>
        <dbReference type="ChEBI" id="CHEBI:49883"/>
    </cofactor>
    <text evidence="8">Binds 2 [4Fe-4S] clusters. One cluster is coordinated with 3 cysteines and an exchangeable S-adenosyl-L-methionine.</text>
</comment>
<feature type="domain" description="MTTase N-terminal" evidence="10">
    <location>
        <begin position="1"/>
        <end position="117"/>
    </location>
</feature>
<dbReference type="NCBIfam" id="TIGR00089">
    <property type="entry name" value="MiaB/RimO family radical SAM methylthiotransferase"/>
    <property type="match status" value="1"/>
</dbReference>
<name>A0ABT2T1A2_9FIRM</name>
<dbReference type="PROSITE" id="PS50926">
    <property type="entry name" value="TRAM"/>
    <property type="match status" value="1"/>
</dbReference>
<dbReference type="SMART" id="SM00729">
    <property type="entry name" value="Elp3"/>
    <property type="match status" value="1"/>
</dbReference>
<dbReference type="SFLD" id="SFLDG01082">
    <property type="entry name" value="B12-binding_domain_containing"/>
    <property type="match status" value="1"/>
</dbReference>
<dbReference type="PROSITE" id="PS51918">
    <property type="entry name" value="RADICAL_SAM"/>
    <property type="match status" value="1"/>
</dbReference>
<comment type="similarity">
    <text evidence="8">Belongs to the methylthiotransferase family. RimO subfamily.</text>
</comment>
<evidence type="ECO:0000256" key="1">
    <source>
        <dbReference type="ARBA" id="ARBA00022485"/>
    </source>
</evidence>
<sequence length="442" mass="50027">MNILFVSLGCDKNLVDSEVMLGMLKERGYTFTDDQTQADAAVVNTCCFINDAKEESIQTILELAELKKTGQLKALVVAGCLAQRYQAEIQKEIEEVDAIIGTTALEKVVETLDEVLAGKGENHLEALDKAPLGGKERVLTTGGYFSYLKIAEGCNKHCTYCIIPKVRGEYRSVPMELLLDEARQLAGKGIKELILVAQETTLYGMDLYGEKKLPELLDRLCEIEGLIWIRIMYCYPEEITQELIDVMKRQTKICHYLDIPIQSGTDRILKLMGRRTDTAQIEALVDHLREEIPDICIRTTFITGFPTETEEDFTETMDFINRMEFDRLGAFTYSPEEGTPAAVMDGQVEEEIKLRRQQEMMELQQEIAFEAAENMKGRELTVMIEGKLAEEDVYVARTYKDAPSVDGYLFVDTDWSLMSGDFVRVRVTGANEYDLIGEIIEE</sequence>
<feature type="domain" description="TRAM" evidence="9">
    <location>
        <begin position="373"/>
        <end position="441"/>
    </location>
</feature>
<evidence type="ECO:0000256" key="6">
    <source>
        <dbReference type="ARBA" id="ARBA00023004"/>
    </source>
</evidence>
<evidence type="ECO:0000259" key="10">
    <source>
        <dbReference type="PROSITE" id="PS51449"/>
    </source>
</evidence>
<comment type="subcellular location">
    <subcellularLocation>
        <location evidence="8">Cytoplasm</location>
    </subcellularLocation>
</comment>
<proteinExistence type="inferred from homology"/>
<keyword evidence="13" id="KW-1185">Reference proteome</keyword>
<keyword evidence="12" id="KW-0689">Ribosomal protein</keyword>
<keyword evidence="6 8" id="KW-0408">Iron</keyword>
<accession>A0ABT2T1A2</accession>
<evidence type="ECO:0000313" key="13">
    <source>
        <dbReference type="Proteomes" id="UP001652432"/>
    </source>
</evidence>
<evidence type="ECO:0000259" key="11">
    <source>
        <dbReference type="PROSITE" id="PS51918"/>
    </source>
</evidence>
<dbReference type="InterPro" id="IPR013848">
    <property type="entry name" value="Methylthiotransferase_N"/>
</dbReference>
<feature type="domain" description="Radical SAM core" evidence="11">
    <location>
        <begin position="140"/>
        <end position="370"/>
    </location>
</feature>
<dbReference type="Pfam" id="PF04055">
    <property type="entry name" value="Radical_SAM"/>
    <property type="match status" value="1"/>
</dbReference>
<organism evidence="12 13">
    <name type="scientific">Suilimivivens aceti</name>
    <dbReference type="NCBI Taxonomy" id="2981774"/>
    <lineage>
        <taxon>Bacteria</taxon>
        <taxon>Bacillati</taxon>
        <taxon>Bacillota</taxon>
        <taxon>Clostridia</taxon>
        <taxon>Lachnospirales</taxon>
        <taxon>Lachnospiraceae</taxon>
        <taxon>Suilimivivens</taxon>
    </lineage>
</organism>
<dbReference type="InterPro" id="IPR023404">
    <property type="entry name" value="rSAM_horseshoe"/>
</dbReference>
<dbReference type="Gene3D" id="3.80.30.20">
    <property type="entry name" value="tm_1862 like domain"/>
    <property type="match status" value="1"/>
</dbReference>
<dbReference type="HAMAP" id="MF_01865">
    <property type="entry name" value="MTTase_RimO"/>
    <property type="match status" value="1"/>
</dbReference>
<feature type="binding site" evidence="8">
    <location>
        <position position="10"/>
    </location>
    <ligand>
        <name>[4Fe-4S] cluster</name>
        <dbReference type="ChEBI" id="CHEBI:49883"/>
        <label>1</label>
    </ligand>
</feature>
<dbReference type="RefSeq" id="WP_262574039.1">
    <property type="nucleotide sequence ID" value="NZ_JAOQKJ010000004.1"/>
</dbReference>
<dbReference type="InterPro" id="IPR038135">
    <property type="entry name" value="Methylthiotransferase_N_sf"/>
</dbReference>
<dbReference type="InterPro" id="IPR006638">
    <property type="entry name" value="Elp3/MiaA/NifB-like_rSAM"/>
</dbReference>
<dbReference type="PANTHER" id="PTHR43837:SF1">
    <property type="entry name" value="RIBOSOMAL PROTEIN US12 METHYLTHIOTRANSFERASE RIMO"/>
    <property type="match status" value="1"/>
</dbReference>
<evidence type="ECO:0000256" key="3">
    <source>
        <dbReference type="ARBA" id="ARBA00022679"/>
    </source>
</evidence>
<dbReference type="InterPro" id="IPR020612">
    <property type="entry name" value="Methylthiotransferase_CS"/>
</dbReference>
<dbReference type="NCBIfam" id="TIGR01125">
    <property type="entry name" value="30S ribosomal protein S12 methylthiotransferase RimO"/>
    <property type="match status" value="1"/>
</dbReference>
<dbReference type="InterPro" id="IPR002792">
    <property type="entry name" value="TRAM_dom"/>
</dbReference>
<dbReference type="Gene3D" id="3.40.50.12160">
    <property type="entry name" value="Methylthiotransferase, N-terminal domain"/>
    <property type="match status" value="1"/>
</dbReference>
<feature type="binding site" evidence="8">
    <location>
        <position position="80"/>
    </location>
    <ligand>
        <name>[4Fe-4S] cluster</name>
        <dbReference type="ChEBI" id="CHEBI:49883"/>
        <label>1</label>
    </ligand>
</feature>
<feature type="binding site" evidence="8">
    <location>
        <position position="161"/>
    </location>
    <ligand>
        <name>[4Fe-4S] cluster</name>
        <dbReference type="ChEBI" id="CHEBI:49883"/>
        <label>2</label>
        <note>4Fe-4S-S-AdoMet</note>
    </ligand>
</feature>
<keyword evidence="4 8" id="KW-0949">S-adenosyl-L-methionine</keyword>
<keyword evidence="12" id="KW-0687">Ribonucleoprotein</keyword>
<dbReference type="InterPro" id="IPR005840">
    <property type="entry name" value="Ribosomal_uS12_MeSTrfase_RimO"/>
</dbReference>
<evidence type="ECO:0000256" key="7">
    <source>
        <dbReference type="ARBA" id="ARBA00023014"/>
    </source>
</evidence>
<keyword evidence="2 8" id="KW-0963">Cytoplasm</keyword>
<comment type="caution">
    <text evidence="12">The sequence shown here is derived from an EMBL/GenBank/DDBJ whole genome shotgun (WGS) entry which is preliminary data.</text>
</comment>
<dbReference type="Proteomes" id="UP001652432">
    <property type="component" value="Unassembled WGS sequence"/>
</dbReference>
<dbReference type="PROSITE" id="PS51449">
    <property type="entry name" value="MTTASE_N"/>
    <property type="match status" value="1"/>
</dbReference>
<dbReference type="PANTHER" id="PTHR43837">
    <property type="entry name" value="RIBOSOMAL PROTEIN S12 METHYLTHIOTRANSFERASE RIMO"/>
    <property type="match status" value="1"/>
</dbReference>
<comment type="function">
    <text evidence="8">Catalyzes the methylthiolation of an aspartic acid residue of ribosomal protein uS12.</text>
</comment>
<keyword evidence="3 8" id="KW-0808">Transferase</keyword>
<evidence type="ECO:0000256" key="2">
    <source>
        <dbReference type="ARBA" id="ARBA00022490"/>
    </source>
</evidence>
<dbReference type="SFLD" id="SFLDF00274">
    <property type="entry name" value="ribosomal_protein_S12_methylth"/>
    <property type="match status" value="1"/>
</dbReference>
<dbReference type="GO" id="GO:0005840">
    <property type="term" value="C:ribosome"/>
    <property type="evidence" value="ECO:0007669"/>
    <property type="project" value="UniProtKB-KW"/>
</dbReference>
<dbReference type="SFLD" id="SFLDS00029">
    <property type="entry name" value="Radical_SAM"/>
    <property type="match status" value="1"/>
</dbReference>
<dbReference type="InterPro" id="IPR058240">
    <property type="entry name" value="rSAM_sf"/>
</dbReference>
<feature type="binding site" evidence="8">
    <location>
        <position position="158"/>
    </location>
    <ligand>
        <name>[4Fe-4S] cluster</name>
        <dbReference type="ChEBI" id="CHEBI:49883"/>
        <label>2</label>
        <note>4Fe-4S-S-AdoMet</note>
    </ligand>
</feature>
<feature type="binding site" evidence="8">
    <location>
        <position position="46"/>
    </location>
    <ligand>
        <name>[4Fe-4S] cluster</name>
        <dbReference type="ChEBI" id="CHEBI:49883"/>
        <label>1</label>
    </ligand>
</feature>
<reference evidence="12 13" key="1">
    <citation type="journal article" date="2021" name="ISME Commun">
        <title>Automated analysis of genomic sequences facilitates high-throughput and comprehensive description of bacteria.</title>
        <authorList>
            <person name="Hitch T.C.A."/>
        </authorList>
    </citation>
    <scope>NUCLEOTIDE SEQUENCE [LARGE SCALE GENOMIC DNA]</scope>
    <source>
        <strain evidence="12 13">Sanger_18</strain>
    </source>
</reference>
<keyword evidence="1 8" id="KW-0004">4Fe-4S</keyword>
<keyword evidence="5 8" id="KW-0479">Metal-binding</keyword>
<comment type="catalytic activity">
    <reaction evidence="8">
        <text>L-aspartate(89)-[ribosomal protein uS12]-hydrogen + (sulfur carrier)-SH + AH2 + 2 S-adenosyl-L-methionine = 3-methylsulfanyl-L-aspartate(89)-[ribosomal protein uS12]-hydrogen + (sulfur carrier)-H + 5'-deoxyadenosine + L-methionine + A + S-adenosyl-L-homocysteine + 2 H(+)</text>
        <dbReference type="Rhea" id="RHEA:37087"/>
        <dbReference type="Rhea" id="RHEA-COMP:10460"/>
        <dbReference type="Rhea" id="RHEA-COMP:10461"/>
        <dbReference type="Rhea" id="RHEA-COMP:14737"/>
        <dbReference type="Rhea" id="RHEA-COMP:14739"/>
        <dbReference type="ChEBI" id="CHEBI:13193"/>
        <dbReference type="ChEBI" id="CHEBI:15378"/>
        <dbReference type="ChEBI" id="CHEBI:17319"/>
        <dbReference type="ChEBI" id="CHEBI:17499"/>
        <dbReference type="ChEBI" id="CHEBI:29917"/>
        <dbReference type="ChEBI" id="CHEBI:29961"/>
        <dbReference type="ChEBI" id="CHEBI:57844"/>
        <dbReference type="ChEBI" id="CHEBI:57856"/>
        <dbReference type="ChEBI" id="CHEBI:59789"/>
        <dbReference type="ChEBI" id="CHEBI:64428"/>
        <dbReference type="ChEBI" id="CHEBI:73599"/>
        <dbReference type="EC" id="2.8.4.4"/>
    </reaction>
</comment>
<evidence type="ECO:0000259" key="9">
    <source>
        <dbReference type="PROSITE" id="PS50926"/>
    </source>
</evidence>
<dbReference type="EMBL" id="JAOQKJ010000004">
    <property type="protein sequence ID" value="MCU6744046.1"/>
    <property type="molecule type" value="Genomic_DNA"/>
</dbReference>
<dbReference type="Gene3D" id="2.40.50.140">
    <property type="entry name" value="Nucleic acid-binding proteins"/>
    <property type="match status" value="1"/>
</dbReference>
<dbReference type="SUPFAM" id="SSF102114">
    <property type="entry name" value="Radical SAM enzymes"/>
    <property type="match status" value="1"/>
</dbReference>
<evidence type="ECO:0000256" key="5">
    <source>
        <dbReference type="ARBA" id="ARBA00022723"/>
    </source>
</evidence>
<dbReference type="GO" id="GO:0103039">
    <property type="term" value="F:protein methylthiotransferase activity"/>
    <property type="evidence" value="ECO:0007669"/>
    <property type="project" value="UniProtKB-EC"/>
</dbReference>
<dbReference type="PROSITE" id="PS01278">
    <property type="entry name" value="MTTASE_RADICAL"/>
    <property type="match status" value="1"/>
</dbReference>
<protein>
    <recommendedName>
        <fullName evidence="8">Ribosomal protein uS12 methylthiotransferase RimO</fullName>
        <shortName evidence="8">uS12 MTTase</shortName>
        <shortName evidence="8">uS12 methylthiotransferase</shortName>
        <ecNumber evidence="8">2.8.4.4</ecNumber>
    </recommendedName>
    <alternativeName>
        <fullName evidence="8">Ribosomal protein uS12 (aspartate-C(3))-methylthiotransferase</fullName>
    </alternativeName>
    <alternativeName>
        <fullName evidence="8">Ribosome maturation factor RimO</fullName>
    </alternativeName>
</protein>
<dbReference type="EC" id="2.8.4.4" evidence="8"/>
<evidence type="ECO:0000313" key="12">
    <source>
        <dbReference type="EMBL" id="MCU6744046.1"/>
    </source>
</evidence>
<dbReference type="InterPro" id="IPR007197">
    <property type="entry name" value="rSAM"/>
</dbReference>
<evidence type="ECO:0000256" key="8">
    <source>
        <dbReference type="HAMAP-Rule" id="MF_01865"/>
    </source>
</evidence>
<dbReference type="InterPro" id="IPR012340">
    <property type="entry name" value="NA-bd_OB-fold"/>
</dbReference>
<dbReference type="CDD" id="cd01335">
    <property type="entry name" value="Radical_SAM"/>
    <property type="match status" value="1"/>
</dbReference>
<evidence type="ECO:0000256" key="4">
    <source>
        <dbReference type="ARBA" id="ARBA00022691"/>
    </source>
</evidence>
<dbReference type="Pfam" id="PF00919">
    <property type="entry name" value="UPF0004"/>
    <property type="match status" value="1"/>
</dbReference>
<dbReference type="Pfam" id="PF18693">
    <property type="entry name" value="TRAM_2"/>
    <property type="match status" value="1"/>
</dbReference>
<dbReference type="InterPro" id="IPR005839">
    <property type="entry name" value="Methylthiotransferase"/>
</dbReference>
<feature type="binding site" evidence="8">
    <location>
        <position position="154"/>
    </location>
    <ligand>
        <name>[4Fe-4S] cluster</name>
        <dbReference type="ChEBI" id="CHEBI:49883"/>
        <label>2</label>
        <note>4Fe-4S-S-AdoMet</note>
    </ligand>
</feature>
<keyword evidence="7 8" id="KW-0411">Iron-sulfur</keyword>